<dbReference type="EMBL" id="OX459122">
    <property type="protein sequence ID" value="CAI9107976.1"/>
    <property type="molecule type" value="Genomic_DNA"/>
</dbReference>
<feature type="domain" description="U3 small nucleolar RNA-associated protein 15 C-terminal" evidence="7">
    <location>
        <begin position="403"/>
        <end position="542"/>
    </location>
</feature>
<dbReference type="GO" id="GO:0045943">
    <property type="term" value="P:positive regulation of transcription by RNA polymerase I"/>
    <property type="evidence" value="ECO:0007669"/>
    <property type="project" value="TreeGrafter"/>
</dbReference>
<accession>A0AAV1DLP8</accession>
<feature type="repeat" description="WD" evidence="6">
    <location>
        <begin position="185"/>
        <end position="220"/>
    </location>
</feature>
<dbReference type="InterPro" id="IPR036322">
    <property type="entry name" value="WD40_repeat_dom_sf"/>
</dbReference>
<feature type="repeat" description="WD" evidence="6">
    <location>
        <begin position="142"/>
        <end position="184"/>
    </location>
</feature>
<keyword evidence="9" id="KW-1185">Reference proteome</keyword>
<dbReference type="Pfam" id="PF00400">
    <property type="entry name" value="WD40"/>
    <property type="match status" value="4"/>
</dbReference>
<dbReference type="Gene3D" id="2.130.10.10">
    <property type="entry name" value="YVTN repeat-like/Quinoprotein amine dehydrogenase"/>
    <property type="match status" value="2"/>
</dbReference>
<dbReference type="InterPro" id="IPR018983">
    <property type="entry name" value="U3_snoRNA-assocProt_15_C"/>
</dbReference>
<organism evidence="8 9">
    <name type="scientific">Oldenlandia corymbosa var. corymbosa</name>
    <dbReference type="NCBI Taxonomy" id="529605"/>
    <lineage>
        <taxon>Eukaryota</taxon>
        <taxon>Viridiplantae</taxon>
        <taxon>Streptophyta</taxon>
        <taxon>Embryophyta</taxon>
        <taxon>Tracheophyta</taxon>
        <taxon>Spermatophyta</taxon>
        <taxon>Magnoliopsida</taxon>
        <taxon>eudicotyledons</taxon>
        <taxon>Gunneridae</taxon>
        <taxon>Pentapetalae</taxon>
        <taxon>asterids</taxon>
        <taxon>lamiids</taxon>
        <taxon>Gentianales</taxon>
        <taxon>Rubiaceae</taxon>
        <taxon>Rubioideae</taxon>
        <taxon>Spermacoceae</taxon>
        <taxon>Hedyotis-Oldenlandia complex</taxon>
        <taxon>Oldenlandia</taxon>
    </lineage>
</organism>
<dbReference type="GO" id="GO:0006364">
    <property type="term" value="P:rRNA processing"/>
    <property type="evidence" value="ECO:0007669"/>
    <property type="project" value="UniProtKB-KW"/>
</dbReference>
<keyword evidence="3 6" id="KW-0853">WD repeat</keyword>
<dbReference type="InterPro" id="IPR020472">
    <property type="entry name" value="WD40_PAC1"/>
</dbReference>
<evidence type="ECO:0000313" key="9">
    <source>
        <dbReference type="Proteomes" id="UP001161247"/>
    </source>
</evidence>
<dbReference type="PANTHER" id="PTHR19924:SF26">
    <property type="entry name" value="U3 SMALL NUCLEOLAR RNA-ASSOCIATED PROTEIN 15 HOMOLOG"/>
    <property type="match status" value="1"/>
</dbReference>
<dbReference type="CDD" id="cd00200">
    <property type="entry name" value="WD40"/>
    <property type="match status" value="1"/>
</dbReference>
<keyword evidence="4" id="KW-0677">Repeat</keyword>
<evidence type="ECO:0000256" key="5">
    <source>
        <dbReference type="ARBA" id="ARBA00023242"/>
    </source>
</evidence>
<reference evidence="8" key="1">
    <citation type="submission" date="2023-03" db="EMBL/GenBank/DDBJ databases">
        <authorList>
            <person name="Julca I."/>
        </authorList>
    </citation>
    <scope>NUCLEOTIDE SEQUENCE</scope>
</reference>
<dbReference type="SUPFAM" id="SSF50978">
    <property type="entry name" value="WD40 repeat-like"/>
    <property type="match status" value="1"/>
</dbReference>
<dbReference type="InterPro" id="IPR001680">
    <property type="entry name" value="WD40_rpt"/>
</dbReference>
<name>A0AAV1DLP8_OLDCO</name>
<dbReference type="FunFam" id="2.130.10.10:FF:001192">
    <property type="entry name" value="Protein SLOW WALKER 1"/>
    <property type="match status" value="1"/>
</dbReference>
<evidence type="ECO:0000256" key="4">
    <source>
        <dbReference type="ARBA" id="ARBA00022737"/>
    </source>
</evidence>
<dbReference type="AlphaFoldDB" id="A0AAV1DLP8"/>
<sequence length="552" mass="61611">MAIDQSTAKMAAEEQSRNSLTKTFAVKPKLKSTLNKSTPTAESKYWRSFKAPKDHQSKTLISAITSIAFAPTAPYDFAVTHSATVTIFSSETLEVKSTISSPFKDTVSSASFRSDSRLVAAGDHSGDVRVFDVKSRQPLRRLRGHSRPVHLVQYPRYDKLHLFSGGDDAVVKYWDITTETELSNLVGHKDYVRCGDASPVSDDMFISGSYDHTVRVWDIRVPSSNSGSVMEINHGKPVEDVIYLPSGGLIATAGGNSVKIWDVIGGGRLLHTMESHNKAVTSLCVGQIGKRESNGEDANQYRILSVSLDGYMKVLDYSKYKITHSMRFPNPLLSVAFSPDCSTRVIGTSNGTLYAGRRKVKGSVGEGDLGDYIGNEQEGPTRQRALRPSYFRYFHRGQNEKPSQDDNYVIMRPKKVKLAAHDKLLKKFRHKEALLAALSDKNPENVMAVMEELIARRKLLTCVSNLDAGEEELGMLLKFLQRYSTMPRYAALCMGLAKKVVEMRGEDIRSSDGLRRHVRNLKRDVEEEIRIQQSLQEIQGIICPMLRIAARR</sequence>
<comment type="subcellular location">
    <subcellularLocation>
        <location evidence="1">Nucleus</location>
        <location evidence="1">Nucleolus</location>
    </subcellularLocation>
</comment>
<dbReference type="PROSITE" id="PS50294">
    <property type="entry name" value="WD_REPEATS_REGION"/>
    <property type="match status" value="1"/>
</dbReference>
<dbReference type="PRINTS" id="PR00320">
    <property type="entry name" value="GPROTEINBRPT"/>
</dbReference>
<gene>
    <name evidence="8" type="ORF">OLC1_LOCUS16160</name>
</gene>
<evidence type="ECO:0000256" key="2">
    <source>
        <dbReference type="ARBA" id="ARBA00022552"/>
    </source>
</evidence>
<evidence type="ECO:0000313" key="8">
    <source>
        <dbReference type="EMBL" id="CAI9107976.1"/>
    </source>
</evidence>
<evidence type="ECO:0000256" key="1">
    <source>
        <dbReference type="ARBA" id="ARBA00004604"/>
    </source>
</evidence>
<dbReference type="SMART" id="SM00320">
    <property type="entry name" value="WD40"/>
    <property type="match status" value="7"/>
</dbReference>
<dbReference type="InterPro" id="IPR015943">
    <property type="entry name" value="WD40/YVTN_repeat-like_dom_sf"/>
</dbReference>
<proteinExistence type="predicted"/>
<dbReference type="PANTHER" id="PTHR19924">
    <property type="entry name" value="UTP15 U3 SMALL NUCLEOLAR RNA-ASSOCIATED PROTEIN 15 FAMILY MEMBER"/>
    <property type="match status" value="1"/>
</dbReference>
<dbReference type="Proteomes" id="UP001161247">
    <property type="component" value="Chromosome 5"/>
</dbReference>
<evidence type="ECO:0000256" key="3">
    <source>
        <dbReference type="ARBA" id="ARBA00022574"/>
    </source>
</evidence>
<dbReference type="Pfam" id="PF09384">
    <property type="entry name" value="UTP15_C"/>
    <property type="match status" value="1"/>
</dbReference>
<dbReference type="GO" id="GO:0005730">
    <property type="term" value="C:nucleolus"/>
    <property type="evidence" value="ECO:0007669"/>
    <property type="project" value="UniProtKB-SubCell"/>
</dbReference>
<dbReference type="PROSITE" id="PS50082">
    <property type="entry name" value="WD_REPEATS_2"/>
    <property type="match status" value="2"/>
</dbReference>
<protein>
    <submittedName>
        <fullName evidence="8">OLC1v1007474C1</fullName>
    </submittedName>
</protein>
<evidence type="ECO:0000259" key="7">
    <source>
        <dbReference type="Pfam" id="PF09384"/>
    </source>
</evidence>
<keyword evidence="2" id="KW-0698">rRNA processing</keyword>
<evidence type="ECO:0000256" key="6">
    <source>
        <dbReference type="PROSITE-ProRule" id="PRU00221"/>
    </source>
</evidence>
<keyword evidence="5" id="KW-0539">Nucleus</keyword>